<dbReference type="InterPro" id="IPR011009">
    <property type="entry name" value="Kinase-like_dom_sf"/>
</dbReference>
<gene>
    <name evidence="2" type="ORF">GOODEAATRI_004289</name>
</gene>
<dbReference type="EMBL" id="JAHRIO010000179">
    <property type="protein sequence ID" value="MEQ2157693.1"/>
    <property type="molecule type" value="Genomic_DNA"/>
</dbReference>
<reference evidence="2 3" key="1">
    <citation type="submission" date="2021-06" db="EMBL/GenBank/DDBJ databases">
        <authorList>
            <person name="Palmer J.M."/>
        </authorList>
    </citation>
    <scope>NUCLEOTIDE SEQUENCE [LARGE SCALE GENOMIC DNA]</scope>
    <source>
        <strain evidence="2 3">GA_2019</strain>
        <tissue evidence="2">Muscle</tissue>
    </source>
</reference>
<accession>A0ABV0MGY6</accession>
<feature type="non-terminal residue" evidence="2">
    <location>
        <position position="1"/>
    </location>
</feature>
<organism evidence="2 3">
    <name type="scientific">Goodea atripinnis</name>
    <dbReference type="NCBI Taxonomy" id="208336"/>
    <lineage>
        <taxon>Eukaryota</taxon>
        <taxon>Metazoa</taxon>
        <taxon>Chordata</taxon>
        <taxon>Craniata</taxon>
        <taxon>Vertebrata</taxon>
        <taxon>Euteleostomi</taxon>
        <taxon>Actinopterygii</taxon>
        <taxon>Neopterygii</taxon>
        <taxon>Teleostei</taxon>
        <taxon>Neoteleostei</taxon>
        <taxon>Acanthomorphata</taxon>
        <taxon>Ovalentaria</taxon>
        <taxon>Atherinomorphae</taxon>
        <taxon>Cyprinodontiformes</taxon>
        <taxon>Goodeidae</taxon>
        <taxon>Goodea</taxon>
    </lineage>
</organism>
<sequence>GLLAVRTSSSSQKTQRSMQQGLTCNCYLTDRICNVCLARTLCETLRGRRSADEVTLVPDASGETPATRKNLVQDDTPTYQPNGPKLKQHKEETPCEHQDHPDSSKAPTPQSSLSESKVGDDKGWDRVPDEAFDLLDRLLDLNPSTRITAAEALQHPLFKHL</sequence>
<keyword evidence="3" id="KW-1185">Reference proteome</keyword>
<evidence type="ECO:0000313" key="2">
    <source>
        <dbReference type="EMBL" id="MEQ2157693.1"/>
    </source>
</evidence>
<dbReference type="SUPFAM" id="SSF56112">
    <property type="entry name" value="Protein kinase-like (PK-like)"/>
    <property type="match status" value="1"/>
</dbReference>
<feature type="region of interest" description="Disordered" evidence="1">
    <location>
        <begin position="56"/>
        <end position="126"/>
    </location>
</feature>
<feature type="compositionally biased region" description="Basic and acidic residues" evidence="1">
    <location>
        <begin position="117"/>
        <end position="126"/>
    </location>
</feature>
<dbReference type="Gene3D" id="1.10.510.10">
    <property type="entry name" value="Transferase(Phosphotransferase) domain 1"/>
    <property type="match status" value="1"/>
</dbReference>
<feature type="compositionally biased region" description="Basic and acidic residues" evidence="1">
    <location>
        <begin position="89"/>
        <end position="103"/>
    </location>
</feature>
<evidence type="ECO:0000256" key="1">
    <source>
        <dbReference type="SAM" id="MobiDB-lite"/>
    </source>
</evidence>
<comment type="caution">
    <text evidence="2">The sequence shown here is derived from an EMBL/GenBank/DDBJ whole genome shotgun (WGS) entry which is preliminary data.</text>
</comment>
<dbReference type="Proteomes" id="UP001476798">
    <property type="component" value="Unassembled WGS sequence"/>
</dbReference>
<name>A0ABV0MGY6_9TELE</name>
<feature type="compositionally biased region" description="Polar residues" evidence="1">
    <location>
        <begin position="105"/>
        <end position="115"/>
    </location>
</feature>
<proteinExistence type="predicted"/>
<evidence type="ECO:0000313" key="3">
    <source>
        <dbReference type="Proteomes" id="UP001476798"/>
    </source>
</evidence>
<protein>
    <submittedName>
        <fullName evidence="2">Uncharacterized protein</fullName>
    </submittedName>
</protein>